<reference evidence="1" key="2">
    <citation type="submission" date="2020-11" db="EMBL/GenBank/DDBJ databases">
        <authorList>
            <person name="McCartney M.A."/>
            <person name="Auch B."/>
            <person name="Kono T."/>
            <person name="Mallez S."/>
            <person name="Becker A."/>
            <person name="Gohl D.M."/>
            <person name="Silverstein K.A.T."/>
            <person name="Koren S."/>
            <person name="Bechman K.B."/>
            <person name="Herman A."/>
            <person name="Abrahante J.E."/>
            <person name="Garbe J."/>
        </authorList>
    </citation>
    <scope>NUCLEOTIDE SEQUENCE</scope>
    <source>
        <strain evidence="1">Duluth1</strain>
        <tissue evidence="1">Whole animal</tissue>
    </source>
</reference>
<dbReference type="AlphaFoldDB" id="A0A9D4H650"/>
<reference evidence="1" key="1">
    <citation type="journal article" date="2019" name="bioRxiv">
        <title>The Genome of the Zebra Mussel, Dreissena polymorpha: A Resource for Invasive Species Research.</title>
        <authorList>
            <person name="McCartney M.A."/>
            <person name="Auch B."/>
            <person name="Kono T."/>
            <person name="Mallez S."/>
            <person name="Zhang Y."/>
            <person name="Obille A."/>
            <person name="Becker A."/>
            <person name="Abrahante J.E."/>
            <person name="Garbe J."/>
            <person name="Badalamenti J.P."/>
            <person name="Herman A."/>
            <person name="Mangelson H."/>
            <person name="Liachko I."/>
            <person name="Sullivan S."/>
            <person name="Sone E.D."/>
            <person name="Koren S."/>
            <person name="Silverstein K.A.T."/>
            <person name="Beckman K.B."/>
            <person name="Gohl D.M."/>
        </authorList>
    </citation>
    <scope>NUCLEOTIDE SEQUENCE</scope>
    <source>
        <strain evidence="1">Duluth1</strain>
        <tissue evidence="1">Whole animal</tissue>
    </source>
</reference>
<evidence type="ECO:0000313" key="2">
    <source>
        <dbReference type="Proteomes" id="UP000828390"/>
    </source>
</evidence>
<keyword evidence="2" id="KW-1185">Reference proteome</keyword>
<dbReference type="Proteomes" id="UP000828390">
    <property type="component" value="Unassembled WGS sequence"/>
</dbReference>
<evidence type="ECO:0000313" key="1">
    <source>
        <dbReference type="EMBL" id="KAH3829210.1"/>
    </source>
</evidence>
<protein>
    <submittedName>
        <fullName evidence="1">Uncharacterized protein</fullName>
    </submittedName>
</protein>
<accession>A0A9D4H650</accession>
<dbReference type="EMBL" id="JAIWYP010000005">
    <property type="protein sequence ID" value="KAH3829210.1"/>
    <property type="molecule type" value="Genomic_DNA"/>
</dbReference>
<proteinExistence type="predicted"/>
<gene>
    <name evidence="1" type="ORF">DPMN_131203</name>
</gene>
<sequence length="68" mass="7685">MDSVADDYSVRQRCRKVVPTPVTCGLHSIDRAWTFQSKISTCDIFVKLPKKTGNANVKKRRSRCALSN</sequence>
<organism evidence="1 2">
    <name type="scientific">Dreissena polymorpha</name>
    <name type="common">Zebra mussel</name>
    <name type="synonym">Mytilus polymorpha</name>
    <dbReference type="NCBI Taxonomy" id="45954"/>
    <lineage>
        <taxon>Eukaryota</taxon>
        <taxon>Metazoa</taxon>
        <taxon>Spiralia</taxon>
        <taxon>Lophotrochozoa</taxon>
        <taxon>Mollusca</taxon>
        <taxon>Bivalvia</taxon>
        <taxon>Autobranchia</taxon>
        <taxon>Heteroconchia</taxon>
        <taxon>Euheterodonta</taxon>
        <taxon>Imparidentia</taxon>
        <taxon>Neoheterodontei</taxon>
        <taxon>Myida</taxon>
        <taxon>Dreissenoidea</taxon>
        <taxon>Dreissenidae</taxon>
        <taxon>Dreissena</taxon>
    </lineage>
</organism>
<name>A0A9D4H650_DREPO</name>
<comment type="caution">
    <text evidence="1">The sequence shown here is derived from an EMBL/GenBank/DDBJ whole genome shotgun (WGS) entry which is preliminary data.</text>
</comment>